<dbReference type="Proteomes" id="UP000030746">
    <property type="component" value="Unassembled WGS sequence"/>
</dbReference>
<evidence type="ECO:0000256" key="3">
    <source>
        <dbReference type="ARBA" id="ARBA00023295"/>
    </source>
</evidence>
<dbReference type="GO" id="GO:0009044">
    <property type="term" value="F:xylan 1,4-beta-xylosidase activity"/>
    <property type="evidence" value="ECO:0007669"/>
    <property type="project" value="InterPro"/>
</dbReference>
<dbReference type="GO" id="GO:0045493">
    <property type="term" value="P:xylan catabolic process"/>
    <property type="evidence" value="ECO:0007669"/>
    <property type="project" value="InterPro"/>
</dbReference>
<dbReference type="HOGENOM" id="CLU_004542_5_3_1"/>
<dbReference type="PRINTS" id="PR00133">
    <property type="entry name" value="GLHYDRLASE3"/>
</dbReference>
<dbReference type="InterPro" id="IPR036881">
    <property type="entry name" value="Glyco_hydro_3_C_sf"/>
</dbReference>
<dbReference type="PANTHER" id="PTHR42721">
    <property type="entry name" value="SUGAR HYDROLASE-RELATED"/>
    <property type="match status" value="1"/>
</dbReference>
<dbReference type="InterPro" id="IPR044993">
    <property type="entry name" value="BXL"/>
</dbReference>
<dbReference type="SUPFAM" id="SSF52279">
    <property type="entry name" value="Beta-D-glucan exohydrolase, C-terminal domain"/>
    <property type="match status" value="1"/>
</dbReference>
<evidence type="ECO:0000313" key="5">
    <source>
        <dbReference type="EMBL" id="ESO88939.1"/>
    </source>
</evidence>
<gene>
    <name evidence="5" type="ORF">LOTGIDRAFT_228908</name>
</gene>
<dbReference type="PANTHER" id="PTHR42721:SF42">
    <property type="entry name" value="FIBRONECTIN TYPE III-LIKE DOMAIN-CONTAINING PROTEIN"/>
    <property type="match status" value="1"/>
</dbReference>
<dbReference type="AlphaFoldDB" id="V4BK55"/>
<dbReference type="InterPro" id="IPR026891">
    <property type="entry name" value="Fn3-like"/>
</dbReference>
<dbReference type="InterPro" id="IPR017853">
    <property type="entry name" value="GH"/>
</dbReference>
<evidence type="ECO:0000256" key="1">
    <source>
        <dbReference type="ARBA" id="ARBA00022729"/>
    </source>
</evidence>
<dbReference type="RefSeq" id="XP_009059989.1">
    <property type="nucleotide sequence ID" value="XM_009061741.1"/>
</dbReference>
<dbReference type="KEGG" id="lgi:LOTGIDRAFT_228908"/>
<dbReference type="SUPFAM" id="SSF51445">
    <property type="entry name" value="(Trans)glycosidases"/>
    <property type="match status" value="1"/>
</dbReference>
<dbReference type="Gene3D" id="3.40.50.1700">
    <property type="entry name" value="Glycoside hydrolase family 3 C-terminal domain"/>
    <property type="match status" value="1"/>
</dbReference>
<keyword evidence="1" id="KW-0732">Signal</keyword>
<dbReference type="EMBL" id="KB202619">
    <property type="protein sequence ID" value="ESO88939.1"/>
    <property type="molecule type" value="Genomic_DNA"/>
</dbReference>
<proteinExistence type="predicted"/>
<dbReference type="Gene3D" id="2.60.40.10">
    <property type="entry name" value="Immunoglobulins"/>
    <property type="match status" value="1"/>
</dbReference>
<dbReference type="Gene3D" id="3.20.20.300">
    <property type="entry name" value="Glycoside hydrolase, family 3, N-terminal domain"/>
    <property type="match status" value="1"/>
</dbReference>
<feature type="domain" description="Fibronectin type III-like" evidence="4">
    <location>
        <begin position="599"/>
        <end position="668"/>
    </location>
</feature>
<dbReference type="InterPro" id="IPR002772">
    <property type="entry name" value="Glyco_hydro_3_C"/>
</dbReference>
<organism evidence="5 6">
    <name type="scientific">Lottia gigantea</name>
    <name type="common">Giant owl limpet</name>
    <dbReference type="NCBI Taxonomy" id="225164"/>
    <lineage>
        <taxon>Eukaryota</taxon>
        <taxon>Metazoa</taxon>
        <taxon>Spiralia</taxon>
        <taxon>Lophotrochozoa</taxon>
        <taxon>Mollusca</taxon>
        <taxon>Gastropoda</taxon>
        <taxon>Patellogastropoda</taxon>
        <taxon>Lottioidea</taxon>
        <taxon>Lottiidae</taxon>
        <taxon>Lottia</taxon>
    </lineage>
</organism>
<dbReference type="GO" id="GO:0031222">
    <property type="term" value="P:arabinan catabolic process"/>
    <property type="evidence" value="ECO:0007669"/>
    <property type="project" value="TreeGrafter"/>
</dbReference>
<dbReference type="GeneID" id="20247828"/>
<keyword evidence="3" id="KW-0326">Glycosidase</keyword>
<evidence type="ECO:0000259" key="4">
    <source>
        <dbReference type="SMART" id="SM01217"/>
    </source>
</evidence>
<reference evidence="5 6" key="1">
    <citation type="journal article" date="2013" name="Nature">
        <title>Insights into bilaterian evolution from three spiralian genomes.</title>
        <authorList>
            <person name="Simakov O."/>
            <person name="Marletaz F."/>
            <person name="Cho S.J."/>
            <person name="Edsinger-Gonzales E."/>
            <person name="Havlak P."/>
            <person name="Hellsten U."/>
            <person name="Kuo D.H."/>
            <person name="Larsson T."/>
            <person name="Lv J."/>
            <person name="Arendt D."/>
            <person name="Savage R."/>
            <person name="Osoegawa K."/>
            <person name="de Jong P."/>
            <person name="Grimwood J."/>
            <person name="Chapman J.A."/>
            <person name="Shapiro H."/>
            <person name="Aerts A."/>
            <person name="Otillar R.P."/>
            <person name="Terry A.Y."/>
            <person name="Boore J.L."/>
            <person name="Grigoriev I.V."/>
            <person name="Lindberg D.R."/>
            <person name="Seaver E.C."/>
            <person name="Weisblat D.A."/>
            <person name="Putnam N.H."/>
            <person name="Rokhsar D.S."/>
        </authorList>
    </citation>
    <scope>NUCLEOTIDE SEQUENCE [LARGE SCALE GENOMIC DNA]</scope>
</reference>
<dbReference type="InterPro" id="IPR001764">
    <property type="entry name" value="Glyco_hydro_3_N"/>
</dbReference>
<keyword evidence="6" id="KW-1185">Reference proteome</keyword>
<protein>
    <recommendedName>
        <fullName evidence="4">Fibronectin type III-like domain-containing protein</fullName>
    </recommendedName>
</protein>
<dbReference type="Pfam" id="PF01915">
    <property type="entry name" value="Glyco_hydro_3_C"/>
    <property type="match status" value="1"/>
</dbReference>
<evidence type="ECO:0000256" key="2">
    <source>
        <dbReference type="ARBA" id="ARBA00022801"/>
    </source>
</evidence>
<dbReference type="InterPro" id="IPR013783">
    <property type="entry name" value="Ig-like_fold"/>
</dbReference>
<dbReference type="Pfam" id="PF00933">
    <property type="entry name" value="Glyco_hydro_3"/>
    <property type="match status" value="1"/>
</dbReference>
<evidence type="ECO:0000313" key="6">
    <source>
        <dbReference type="Proteomes" id="UP000030746"/>
    </source>
</evidence>
<keyword evidence="2" id="KW-0378">Hydrolase</keyword>
<dbReference type="STRING" id="225164.V4BK55"/>
<name>V4BK55_LOTGI</name>
<sequence length="695" mass="76447">MYQMAKGGRDSNGPAPAIPRLGVGPYQWDTECLHGDGEAGQATAFPQAIGLAATFSHSMLFDVSEAISKEVRAKHSDYVKNNQFGTHKGLSCFTPVINIMRDPLWGRNQETYGEDPYLAGQLSASFVKGLQGNHPRYVRANAGCKHFDAHGGPENYPVSRFSFDAKVSERDLRTTYFPAFRTCVKAGTMNIMCSYNRLNGVPACANKFLLTDVLRKEWGFKGYVVSDQMAVINVMTKHKYTHTREDTVAACVNAGCNLELSNNKFNPVYMSLVKAVKDGKIKESVVRDRAKELFYVRMRLGEFDSPSMNPYTQIPLSIVESQAHQDIAIKAALQSFVLLKNNKVLPLPKTKFNNIAVVGPFANNIKQIMGDYPPETQHKFIITPLQGLKALSKSTQTSDGCSDPACQSYDSSSLKPVVQNAEVVFVCLGTGVALEREFVDRKDLELAGNQLQLLQDTVTNAPASAKIVLLIFSASPLNVQWAEQSPRVGAIIQAFFPAQATGEALRRVLTNDGPGTSFGGRLPYTWYSKGSDVPSIVDYSMQGRTYRYFNGTPAYPYGYGLSYANFHYKGFNIPATVRAGHDVHGSVLVANTADVDGEEVVQVYISWVQTTTPAPQRQLVWFDRVSIAANSQVTFNFTITAEQQALWIDNIGWKVESGKIMVSVGGQQPNQKKSVGSNVQKGHFTVHGAQLLGIY</sequence>
<dbReference type="OMA" id="IGFWAND"/>
<dbReference type="CTD" id="20247828"/>
<dbReference type="Pfam" id="PF14310">
    <property type="entry name" value="Fn3-like"/>
    <property type="match status" value="1"/>
</dbReference>
<dbReference type="SMART" id="SM01217">
    <property type="entry name" value="Fn3_like"/>
    <property type="match status" value="1"/>
</dbReference>
<dbReference type="OrthoDB" id="47059at2759"/>
<dbReference type="InterPro" id="IPR036962">
    <property type="entry name" value="Glyco_hydro_3_N_sf"/>
</dbReference>
<dbReference type="GO" id="GO:0046556">
    <property type="term" value="F:alpha-L-arabinofuranosidase activity"/>
    <property type="evidence" value="ECO:0007669"/>
    <property type="project" value="TreeGrafter"/>
</dbReference>
<accession>V4BK55</accession>